<protein>
    <submittedName>
        <fullName evidence="2">CRISPR-associated protein</fullName>
    </submittedName>
</protein>
<evidence type="ECO:0000313" key="3">
    <source>
        <dbReference type="Proteomes" id="UP000198541"/>
    </source>
</evidence>
<feature type="region of interest" description="Disordered" evidence="1">
    <location>
        <begin position="572"/>
        <end position="591"/>
    </location>
</feature>
<keyword evidence="3" id="KW-1185">Reference proteome</keyword>
<sequence>MVKGIAVMKWHHAYNGIPAVRAVSGKTGRELTSDRTPSGQDRLAPDTLSGELALTITVASPTIPGQSTADRRVVVASRSGDPEGARTWEDATIPVTTLKGVLSSAYEAVTASRMRVFANHDHVLTHRHTTQEATTLYPVFLVKDRGPHNDSETGLSARLMLGLNDPNDTSWSWDRPNYVCAAVLPNDRRSATALYDSTGAWMYSGSRKRNNQERAHGVATTDVDKRLGQLRAATPHLKPITFTAQTEKFYDSQRAVVASIDGERFCGTRDEDMPASATEYTGVVVRLTPHDSRPLIGTKYNEFIFFDTKKNRTRHPVNDDLLEQLVEVIHSYLVNIRQLIEREKAGTHGNSKTRKSTDPKTWLIHEIANGKIDDHGQILGASDPKVHELKDSAVMADRAQIKQFLLTLASSDPGIPLFASVSDDGRITALVPSQVGRCAAPGAVSPARLARESKVAPARTHPQASAGDRMWGFVADEKDKNRGQAAAARGRITIRPVMPALPQEGGWLRIPKADNVGWQLRTLASPKPSTGFPYLRDDQGRALDERTTRADAYQPGQTLIRKVYPTHRRLLGRDDLPNGRRIEGPVGPHDTVAGSFLSPGARFTTTLTFEGLAPEELAVLVWLLTPERLVPPDASPKNESKRRGYHRLGFGKPLGLGAVEIRATDLHMKTGEELASLYKKLDGCLGCTPSDATTTASGRLANALDALPSDFENSLPVRAFVRAAYGWDGKAVVQYPDADKPDDSETGVSATTDWFKKREENRVKHGINPGKFPIDSDYDLPDLLAAPGGQEAGNISAGSKSDQPGPTASKSRRRRRHQRTGAQSRKKQHRS</sequence>
<feature type="compositionally biased region" description="Basic residues" evidence="1">
    <location>
        <begin position="810"/>
        <end position="831"/>
    </location>
</feature>
<dbReference type="EMBL" id="FNIM01000019">
    <property type="protein sequence ID" value="SDN85743.1"/>
    <property type="molecule type" value="Genomic_DNA"/>
</dbReference>
<evidence type="ECO:0000313" key="2">
    <source>
        <dbReference type="EMBL" id="SDN85743.1"/>
    </source>
</evidence>
<gene>
    <name evidence="2" type="ORF">SAMN05216355_1196</name>
</gene>
<proteinExistence type="predicted"/>
<dbReference type="AlphaFoldDB" id="A0A1H0ETU1"/>
<feature type="region of interest" description="Disordered" evidence="1">
    <location>
        <begin position="765"/>
        <end position="831"/>
    </location>
</feature>
<feature type="compositionally biased region" description="Polar residues" evidence="1">
    <location>
        <begin position="796"/>
        <end position="809"/>
    </location>
</feature>
<feature type="compositionally biased region" description="Basic and acidic residues" evidence="1">
    <location>
        <begin position="572"/>
        <end position="583"/>
    </location>
</feature>
<reference evidence="3" key="1">
    <citation type="submission" date="2016-10" db="EMBL/GenBank/DDBJ databases">
        <authorList>
            <person name="Varghese N."/>
            <person name="Submissions S."/>
        </authorList>
    </citation>
    <scope>NUCLEOTIDE SEQUENCE [LARGE SCALE GENOMIC DNA]</scope>
    <source>
        <strain evidence="3">DSM 27982</strain>
    </source>
</reference>
<evidence type="ECO:0000256" key="1">
    <source>
        <dbReference type="SAM" id="MobiDB-lite"/>
    </source>
</evidence>
<organism evidence="2 3">
    <name type="scientific">Actinomyces ruminicola</name>
    <dbReference type="NCBI Taxonomy" id="332524"/>
    <lineage>
        <taxon>Bacteria</taxon>
        <taxon>Bacillati</taxon>
        <taxon>Actinomycetota</taxon>
        <taxon>Actinomycetes</taxon>
        <taxon>Actinomycetales</taxon>
        <taxon>Actinomycetaceae</taxon>
        <taxon>Actinomyces</taxon>
    </lineage>
</organism>
<accession>A0A1H0ETU1</accession>
<name>A0A1H0ETU1_9ACTO</name>
<dbReference type="Proteomes" id="UP000198541">
    <property type="component" value="Unassembled WGS sequence"/>
</dbReference>